<dbReference type="InterPro" id="IPR049551">
    <property type="entry name" value="PKS_DH_C"/>
</dbReference>
<dbReference type="Pfam" id="PF00698">
    <property type="entry name" value="Acyl_transf_1"/>
    <property type="match status" value="1"/>
</dbReference>
<dbReference type="SMART" id="SM00827">
    <property type="entry name" value="PKS_AT"/>
    <property type="match status" value="1"/>
</dbReference>
<dbReference type="PROSITE" id="PS52004">
    <property type="entry name" value="KS3_2"/>
    <property type="match status" value="1"/>
</dbReference>
<dbReference type="InterPro" id="IPR014030">
    <property type="entry name" value="Ketoacyl_synth_N"/>
</dbReference>
<dbReference type="FunFam" id="1.10.1200.10:FF:000011">
    <property type="entry name" value="Sterigmatocystin biosynthesis polyketide synthase"/>
    <property type="match status" value="2"/>
</dbReference>
<dbReference type="GO" id="GO:0006633">
    <property type="term" value="P:fatty acid biosynthetic process"/>
    <property type="evidence" value="ECO:0007669"/>
    <property type="project" value="InterPro"/>
</dbReference>
<dbReference type="Gene3D" id="1.10.1200.10">
    <property type="entry name" value="ACP-like"/>
    <property type="match status" value="2"/>
</dbReference>
<dbReference type="SUPFAM" id="SSF53474">
    <property type="entry name" value="alpha/beta-Hydrolases"/>
    <property type="match status" value="1"/>
</dbReference>
<dbReference type="InterPro" id="IPR030918">
    <property type="entry name" value="PT_fungal_PKS"/>
</dbReference>
<dbReference type="Pfam" id="PF00109">
    <property type="entry name" value="ketoacyl-synt"/>
    <property type="match status" value="1"/>
</dbReference>
<dbReference type="InterPro" id="IPR032088">
    <property type="entry name" value="SAT"/>
</dbReference>
<dbReference type="Pfam" id="PF00975">
    <property type="entry name" value="Thioesterase"/>
    <property type="match status" value="1"/>
</dbReference>
<feature type="region of interest" description="Disordered" evidence="5">
    <location>
        <begin position="1853"/>
        <end position="1881"/>
    </location>
</feature>
<dbReference type="InterPro" id="IPR001031">
    <property type="entry name" value="Thioesterase"/>
</dbReference>
<evidence type="ECO:0000256" key="2">
    <source>
        <dbReference type="ARBA" id="ARBA00022553"/>
    </source>
</evidence>
<keyword evidence="1" id="KW-0596">Phosphopantetheine</keyword>
<dbReference type="GO" id="GO:0031177">
    <property type="term" value="F:phosphopantetheine binding"/>
    <property type="evidence" value="ECO:0007669"/>
    <property type="project" value="InterPro"/>
</dbReference>
<dbReference type="PROSITE" id="PS52019">
    <property type="entry name" value="PKS_MFAS_DH"/>
    <property type="match status" value="1"/>
</dbReference>
<dbReference type="InterPro" id="IPR050091">
    <property type="entry name" value="PKS_NRPS_Biosynth_Enz"/>
</dbReference>
<dbReference type="InterPro" id="IPR016036">
    <property type="entry name" value="Malonyl_transacylase_ACP-bd"/>
</dbReference>
<keyword evidence="2" id="KW-0597">Phosphoprotein</keyword>
<dbReference type="GO" id="GO:0004312">
    <property type="term" value="F:fatty acid synthase activity"/>
    <property type="evidence" value="ECO:0007669"/>
    <property type="project" value="TreeGrafter"/>
</dbReference>
<sequence>MAEAFQVLLFGDETGDFQDPLRKLCERQKGVLFLHFIDRLNQVLHDELRRHPRHAKKQIPPFTDVLDLVKQYQDSASRNQILETTLACICQLGSIISFYDDHPAQHVVPSNTVLVGFCTGLLAAVAVSASQSTLDLVDNALNIVRVAFRIGVKVNDAAQRLSTEVNQRWSRLVLGAQKEASIAEVRHFNEKKALPRASHAYVSSSSREVVTISGPPATLKALFSESEYFRERKTRPLDIFGPFHASHLYSDVGIEEVLQPMTETDVNLSSPPSRVISGTTDTSLPDVGLDQLLRQVVGDILVRPLSFDNVLTAVVSEARASGRKKCRISSIGPSNAVSSLASILRAETELEVSVGDPFGPTKLVKDASGTSGKIAVVGMSGRFPNADNLESLWSLLEQGLDVHRKVPPDRFDVDAHYDPTGKRKNTSHTPYGCFVKEPGLFDPRFFNMSPREAYQTDPMGRLALVTAYEALEMSGFMPNRTPSSMLDRVGTFYGQTSDDWRQVNAAQNIDTYYIPGTIRAFASGRINYYFKFKGPSYNVDTACSSSFSAIQLACTSLQAKECDTVVAGGLNIMTTPDIFSGLSRAQFLSKTGSCRTFDDTADGFCRGDGVATVILKRLEDAEADNDPILGIILGTATNHSSEAVSITQPHAPTQELLYRKILRNTGVDARDISYVEMHGTGTQAGDGAEMESISNVFAPRVQGRLPGQTVHVGALKANIGHGEASAGVASLIKVLLMLQRNAIPPHIGIKGIMNKTFPTDLEERGIRIALQETSWPHPTGGKRRAYLNNFSAAGGNTGLLLEDALKPARMRENDPRTTFVVSVTAKSAWSLEMNIQNLISYLEMKPDTSLPSLSYTTTTRRTQQPLRVSFAVSSISEATEALRSVQAEIIKPVSIKPPKVAFVFTGQGAHYPSLGKQLFENSRQFRSDILDFDRIGRSEGFPSFLPLLDGTITNATSFSPFVLQLGQTCIQMALARLWISWGVLPSAVIGHSLGEYAALNVAGVLSVSDTIFLVGQRAELLEKHCTAGTHSLLAAAASVASTSQVIGGDKPNIACINGPRETVISGPTEQLMSYSKTLKAAGIKSVLLPCAYAFHSAQVTPILESFKESASSVSFANPAIPVISPLLQEVVTCGDVFGPEYLARHAQETVSFLGGITAAKMEELVDQNMIWVEIGPTPVCSAFIKSILGNETLVVPSLHKKEDPWRTTSSGLSLLHRKGLHIDWDEVHNEYESSHVVLGLPSYTFENKNYWLEYTNNWCLTKGEVIEAPTEKRRARGLSTSSVQKLVKEDYGGTIRLVAESDLSDPDLNDAISGHLVNGSALCPSGVFADMALTIAGHLHRKVNKSVDYVPMNVRQLEIKKPLIAKGRDEKEEQVLRMTATAERPLRLVKIGYKSISRDDSVEELHALCEVEYGDAKSWLSDWSRFDYLFRSRIDVLSQGADVGKYKKVNREKAYEAFSSLVQYDKRYHGMKEVILDSKKFEASSVIEFRATERDGDFETSPYWIDNIAHLSGFVLNGSDAVDSKKQVYISHGWESLQMLRPLSARTSYHNHVKMFQGPGRTMVGDVHVFDGDDMVALVGGVKFQAIPRSLLNRLLPPTQGAAVHPEAAALSLVNGISGDAEVRQSKVEKKKLNSAVNDTAHQLKTSISHPQKGNGDRPVLTKFMSIICEELGVETFELSDEAAFADIGLDSLMSLTITGRMREVLEMDVPTSLFSDNTTVGAAKSAILAIDRDDSNECLSIESVSDGSTLTADAMTGADTTENTSIESGPAKHSTEDTTEKLLSIVSEELGIEQSELLERGSFADMGVDSLMSLTITGRIREEIELDVPTSFFADHPDINKVKVAISALIGPNSSGSATPSSYTGNTSPGETDTPASMPNSDDEILTGQIVELRANKGELPPATSILLSGSPKACSKTLFLFPDGSGSATSYALLPSISPDVCVYGLNCPFMKIPADYTNGIDGVSAQYLAEIKKRQPQGPYYLDGWSAGGVIAYQVAYKLLQTGEKTERLFLIDSPCPIDLEPLPSSLLQFFNSAGLLGTESTPPDWLIPHFEASIANLAAYTTCAMGPSEAPKTLIIWARDGLCKDPKDHQYVRSTAEPKSVKFLLDDRRNFGCYGWETLLGEENIITAFVQGNHFTVIREPDPTFGDE</sequence>
<reference evidence="9" key="1">
    <citation type="journal article" date="2016" name="J. Nat. Prod.">
        <title>Identification of 6-Hydroxymellein Synthase and Accessory Genes in the Lichen Cladonia uncialis.</title>
        <authorList>
            <person name="Abdel-Hameed M."/>
            <person name="Bertrand R.L."/>
            <person name="Piercey-Normore M.D."/>
            <person name="Sorensen J.L."/>
        </authorList>
    </citation>
    <scope>NUCLEOTIDE SEQUENCE</scope>
</reference>
<dbReference type="Pfam" id="PF02801">
    <property type="entry name" value="Ketoacyl-synt_C"/>
    <property type="match status" value="1"/>
</dbReference>
<dbReference type="InterPro" id="IPR014043">
    <property type="entry name" value="Acyl_transferase_dom"/>
</dbReference>
<dbReference type="InterPro" id="IPR020806">
    <property type="entry name" value="PKS_PP-bd"/>
</dbReference>
<dbReference type="Pfam" id="PF16073">
    <property type="entry name" value="SAT"/>
    <property type="match status" value="1"/>
</dbReference>
<dbReference type="PROSITE" id="PS50075">
    <property type="entry name" value="CARRIER"/>
    <property type="match status" value="2"/>
</dbReference>
<evidence type="ECO:0000259" key="8">
    <source>
        <dbReference type="PROSITE" id="PS52019"/>
    </source>
</evidence>
<dbReference type="InterPro" id="IPR014031">
    <property type="entry name" value="Ketoacyl_synth_C"/>
</dbReference>
<feature type="domain" description="Carrier" evidence="6">
    <location>
        <begin position="1774"/>
        <end position="1851"/>
    </location>
</feature>
<evidence type="ECO:0000259" key="7">
    <source>
        <dbReference type="PROSITE" id="PS52004"/>
    </source>
</evidence>
<dbReference type="InterPro" id="IPR029058">
    <property type="entry name" value="AB_hydrolase_fold"/>
</dbReference>
<dbReference type="InterPro" id="IPR042104">
    <property type="entry name" value="PKS_dehydratase_sf"/>
</dbReference>
<evidence type="ECO:0000313" key="9">
    <source>
        <dbReference type="EMBL" id="ANM27730.1"/>
    </source>
</evidence>
<organism evidence="9">
    <name type="scientific">Cladonia uncialis</name>
    <name type="common">Cup lichen</name>
    <dbReference type="NCBI Taxonomy" id="174080"/>
    <lineage>
        <taxon>Eukaryota</taxon>
        <taxon>Fungi</taxon>
        <taxon>Dikarya</taxon>
        <taxon>Ascomycota</taxon>
        <taxon>Pezizomycotina</taxon>
        <taxon>Lecanoromycetes</taxon>
        <taxon>OSLEUM clade</taxon>
        <taxon>Lecanoromycetidae</taxon>
        <taxon>Lecanorales</taxon>
        <taxon>Lecanorineae</taxon>
        <taxon>Cladoniaceae</taxon>
        <taxon>Cladonia</taxon>
    </lineage>
</organism>
<dbReference type="NCBIfam" id="TIGR04532">
    <property type="entry name" value="PT_fungal_PKS"/>
    <property type="match status" value="1"/>
</dbReference>
<dbReference type="InterPro" id="IPR049900">
    <property type="entry name" value="PKS_mFAS_DH"/>
</dbReference>
<dbReference type="SUPFAM" id="SSF47336">
    <property type="entry name" value="ACP-like"/>
    <property type="match status" value="2"/>
</dbReference>
<feature type="domain" description="PKS/mFAS DH" evidence="8">
    <location>
        <begin position="1284"/>
        <end position="1593"/>
    </location>
</feature>
<dbReference type="EMBL" id="KU740326">
    <property type="protein sequence ID" value="ANM27730.1"/>
    <property type="molecule type" value="Genomic_DNA"/>
</dbReference>
<dbReference type="SMART" id="SM00825">
    <property type="entry name" value="PKS_KS"/>
    <property type="match status" value="1"/>
</dbReference>
<dbReference type="PROSITE" id="PS00012">
    <property type="entry name" value="PHOSPHOPANTETHEINE"/>
    <property type="match status" value="2"/>
</dbReference>
<dbReference type="InterPro" id="IPR006162">
    <property type="entry name" value="Ppantetheine_attach_site"/>
</dbReference>
<dbReference type="InterPro" id="IPR016039">
    <property type="entry name" value="Thiolase-like"/>
</dbReference>
<dbReference type="PANTHER" id="PTHR43775">
    <property type="entry name" value="FATTY ACID SYNTHASE"/>
    <property type="match status" value="1"/>
</dbReference>
<feature type="domain" description="Carrier" evidence="6">
    <location>
        <begin position="1655"/>
        <end position="1732"/>
    </location>
</feature>
<dbReference type="Gene3D" id="3.40.366.10">
    <property type="entry name" value="Malonyl-Coenzyme A Acyl Carrier Protein, domain 2"/>
    <property type="match status" value="2"/>
</dbReference>
<evidence type="ECO:0000259" key="6">
    <source>
        <dbReference type="PROSITE" id="PS50075"/>
    </source>
</evidence>
<feature type="active site" description="Proton donor; for dehydratase activity" evidence="4">
    <location>
        <position position="1506"/>
    </location>
</feature>
<dbReference type="InterPro" id="IPR009081">
    <property type="entry name" value="PP-bd_ACP"/>
</dbReference>
<dbReference type="InterPro" id="IPR036736">
    <property type="entry name" value="ACP-like_sf"/>
</dbReference>
<dbReference type="Gene3D" id="3.30.70.3290">
    <property type="match status" value="1"/>
</dbReference>
<dbReference type="Pfam" id="PF14765">
    <property type="entry name" value="PS-DH"/>
    <property type="match status" value="1"/>
</dbReference>
<evidence type="ECO:0000256" key="5">
    <source>
        <dbReference type="SAM" id="MobiDB-lite"/>
    </source>
</evidence>
<dbReference type="CDD" id="cd00833">
    <property type="entry name" value="PKS"/>
    <property type="match status" value="1"/>
</dbReference>
<evidence type="ECO:0000256" key="4">
    <source>
        <dbReference type="PROSITE-ProRule" id="PRU01363"/>
    </source>
</evidence>
<dbReference type="InterPro" id="IPR020841">
    <property type="entry name" value="PKS_Beta-ketoAc_synthase_dom"/>
</dbReference>
<dbReference type="PROSITE" id="PS00606">
    <property type="entry name" value="KS3_1"/>
    <property type="match status" value="1"/>
</dbReference>
<dbReference type="Gene3D" id="3.40.47.10">
    <property type="match status" value="1"/>
</dbReference>
<evidence type="ECO:0000256" key="1">
    <source>
        <dbReference type="ARBA" id="ARBA00022450"/>
    </source>
</evidence>
<dbReference type="SUPFAM" id="SSF55048">
    <property type="entry name" value="Probable ACP-binding domain of malonyl-CoA ACP transacylase"/>
    <property type="match status" value="1"/>
</dbReference>
<dbReference type="Pfam" id="PF00550">
    <property type="entry name" value="PP-binding"/>
    <property type="match status" value="2"/>
</dbReference>
<evidence type="ECO:0000256" key="3">
    <source>
        <dbReference type="ARBA" id="ARBA00022679"/>
    </source>
</evidence>
<dbReference type="InterPro" id="IPR001227">
    <property type="entry name" value="Ac_transferase_dom_sf"/>
</dbReference>
<dbReference type="PANTHER" id="PTHR43775:SF37">
    <property type="entry name" value="SI:DKEY-61P9.11"/>
    <property type="match status" value="1"/>
</dbReference>
<feature type="active site" description="Proton acceptor; for dehydratase activity" evidence="4">
    <location>
        <position position="1315"/>
    </location>
</feature>
<protein>
    <submittedName>
        <fullName evidence="9">Polyketide synthase</fullName>
    </submittedName>
</protein>
<accession>A0A192WNA1</accession>
<feature type="domain" description="Ketosynthase family 3 (KS3)" evidence="7">
    <location>
        <begin position="371"/>
        <end position="803"/>
    </location>
</feature>
<feature type="region of interest" description="C-terminal hotdog fold" evidence="4">
    <location>
        <begin position="1445"/>
        <end position="1593"/>
    </location>
</feature>
<dbReference type="InterPro" id="IPR018201">
    <property type="entry name" value="Ketoacyl_synth_AS"/>
</dbReference>
<name>A0A192WNA1_CLAUC</name>
<feature type="region of interest" description="N-terminal hotdog fold" evidence="4">
    <location>
        <begin position="1284"/>
        <end position="1418"/>
    </location>
</feature>
<dbReference type="SUPFAM" id="SSF53901">
    <property type="entry name" value="Thiolase-like"/>
    <property type="match status" value="1"/>
</dbReference>
<dbReference type="GO" id="GO:0044550">
    <property type="term" value="P:secondary metabolite biosynthetic process"/>
    <property type="evidence" value="ECO:0007669"/>
    <property type="project" value="UniProtKB-ARBA"/>
</dbReference>
<dbReference type="InterPro" id="IPR016035">
    <property type="entry name" value="Acyl_Trfase/lysoPLipase"/>
</dbReference>
<dbReference type="Gene3D" id="3.10.129.110">
    <property type="entry name" value="Polyketide synthase dehydratase"/>
    <property type="match status" value="1"/>
</dbReference>
<dbReference type="Pfam" id="PF22621">
    <property type="entry name" value="CurL-like_PKS_C"/>
    <property type="match status" value="1"/>
</dbReference>
<dbReference type="Gene3D" id="3.40.50.1820">
    <property type="entry name" value="alpha/beta hydrolase"/>
    <property type="match status" value="1"/>
</dbReference>
<dbReference type="SMART" id="SM00823">
    <property type="entry name" value="PKS_PP"/>
    <property type="match status" value="2"/>
</dbReference>
<keyword evidence="3" id="KW-0808">Transferase</keyword>
<dbReference type="GO" id="GO:0004315">
    <property type="term" value="F:3-oxoacyl-[acyl-carrier-protein] synthase activity"/>
    <property type="evidence" value="ECO:0007669"/>
    <property type="project" value="InterPro"/>
</dbReference>
<dbReference type="SUPFAM" id="SSF52151">
    <property type="entry name" value="FabD/lysophospholipase-like"/>
    <property type="match status" value="1"/>
</dbReference>
<dbReference type="FunFam" id="3.10.129.110:FF:000001">
    <property type="entry name" value="Sterigmatocystin biosynthesis polyketide synthase"/>
    <property type="match status" value="1"/>
</dbReference>
<proteinExistence type="predicted"/>